<keyword evidence="13" id="KW-1185">Reference proteome</keyword>
<organism evidence="12 13">
    <name type="scientific">Sphagnum jensenii</name>
    <dbReference type="NCBI Taxonomy" id="128206"/>
    <lineage>
        <taxon>Eukaryota</taxon>
        <taxon>Viridiplantae</taxon>
        <taxon>Streptophyta</taxon>
        <taxon>Embryophyta</taxon>
        <taxon>Bryophyta</taxon>
        <taxon>Sphagnophytina</taxon>
        <taxon>Sphagnopsida</taxon>
        <taxon>Sphagnales</taxon>
        <taxon>Sphagnaceae</taxon>
        <taxon>Sphagnum</taxon>
    </lineage>
</organism>
<keyword evidence="9" id="KW-0106">Calcium</keyword>
<keyword evidence="7 9" id="KW-0408">Iron</keyword>
<keyword evidence="3 9" id="KW-0575">Peroxidase</keyword>
<dbReference type="InterPro" id="IPR019794">
    <property type="entry name" value="Peroxidases_AS"/>
</dbReference>
<dbReference type="EMBL" id="OZ023709">
    <property type="protein sequence ID" value="CAK9881734.1"/>
    <property type="molecule type" value="Genomic_DNA"/>
</dbReference>
<comment type="cofactor">
    <cofactor evidence="9">
        <name>Ca(2+)</name>
        <dbReference type="ChEBI" id="CHEBI:29108"/>
    </cofactor>
    <text evidence="9">Binds 2 calcium ions per subunit.</text>
</comment>
<dbReference type="EC" id="1.11.1.7" evidence="9"/>
<dbReference type="Gene3D" id="1.10.420.10">
    <property type="entry name" value="Peroxidase, domain 2"/>
    <property type="match status" value="1"/>
</dbReference>
<dbReference type="PROSITE" id="PS00435">
    <property type="entry name" value="PEROXIDASE_1"/>
    <property type="match status" value="1"/>
</dbReference>
<dbReference type="InterPro" id="IPR000823">
    <property type="entry name" value="Peroxidase_pln"/>
</dbReference>
<evidence type="ECO:0000313" key="12">
    <source>
        <dbReference type="EMBL" id="CAK9881734.1"/>
    </source>
</evidence>
<keyword evidence="5 9" id="KW-0479">Metal-binding</keyword>
<evidence type="ECO:0000256" key="7">
    <source>
        <dbReference type="ARBA" id="ARBA00023004"/>
    </source>
</evidence>
<dbReference type="Proteomes" id="UP001497522">
    <property type="component" value="Chromosome 8"/>
</dbReference>
<sequence length="378" mass="39681">MAVAALRSGGLQSGCVSRRRRRRTAQAATDHSSSSTTLNLVFAGAVWLITGSLLFCCSCVVAAESKAAAAAATVRPDVALQTGFYQTSCPQLQDIVSSVVARHVRKDPTSGAPLVRLFFHDCAVNGCDASVLIDSTPNNTAEKDAVPNLTLAGFNVISDIKSEVEASCPNIVSCADIIALAAKDAVAQQGGPNWIVELGRRDGVVSSAAEATDLLPSSHSNAQSLIATFATLNLTSQDLVALSGAHTFGRAHCTEVARRFYGINSTTGMDPTLSAKYGEMLRSLCPLPLSPTATVPLDPVTPNAFDKVYYTDLLQGRGLMSSDAGLVADPQTAPIVLEYSHSKAVFFEQFATSMIKLGRVGMPLGSEGQVRRNCSAVN</sequence>
<dbReference type="InterPro" id="IPR010255">
    <property type="entry name" value="Haem_peroxidase_sf"/>
</dbReference>
<name>A0ABP1BZU8_9BRYO</name>
<dbReference type="InterPro" id="IPR033905">
    <property type="entry name" value="Secretory_peroxidase"/>
</dbReference>
<evidence type="ECO:0000259" key="11">
    <source>
        <dbReference type="PROSITE" id="PS50873"/>
    </source>
</evidence>
<evidence type="ECO:0000256" key="5">
    <source>
        <dbReference type="ARBA" id="ARBA00022723"/>
    </source>
</evidence>
<dbReference type="PANTHER" id="PTHR31517:SF48">
    <property type="entry name" value="PEROXIDASE 16-RELATED"/>
    <property type="match status" value="1"/>
</dbReference>
<reference evidence="12" key="1">
    <citation type="submission" date="2024-03" db="EMBL/GenBank/DDBJ databases">
        <authorList>
            <consortium name="ELIXIR-Norway"/>
            <consortium name="Elixir Norway"/>
        </authorList>
    </citation>
    <scope>NUCLEOTIDE SEQUENCE</scope>
</reference>
<proteinExistence type="inferred from homology"/>
<dbReference type="SUPFAM" id="SSF48113">
    <property type="entry name" value="Heme-dependent peroxidases"/>
    <property type="match status" value="1"/>
</dbReference>
<evidence type="ECO:0000256" key="4">
    <source>
        <dbReference type="ARBA" id="ARBA00022617"/>
    </source>
</evidence>
<keyword evidence="9" id="KW-0964">Secreted</keyword>
<evidence type="ECO:0000313" key="13">
    <source>
        <dbReference type="Proteomes" id="UP001497522"/>
    </source>
</evidence>
<comment type="similarity">
    <text evidence="9">Belongs to the peroxidase family. Classical plant (class III) peroxidase subfamily.</text>
</comment>
<dbReference type="InterPro" id="IPR002016">
    <property type="entry name" value="Haem_peroxidase"/>
</dbReference>
<dbReference type="PRINTS" id="PR00461">
    <property type="entry name" value="PLPEROXIDASE"/>
</dbReference>
<evidence type="ECO:0000256" key="10">
    <source>
        <dbReference type="SAM" id="MobiDB-lite"/>
    </source>
</evidence>
<dbReference type="PRINTS" id="PR00458">
    <property type="entry name" value="PEROXIDASE"/>
</dbReference>
<keyword evidence="4 9" id="KW-0349">Heme</keyword>
<dbReference type="PROSITE" id="PS50873">
    <property type="entry name" value="PEROXIDASE_4"/>
    <property type="match status" value="1"/>
</dbReference>
<keyword evidence="6 9" id="KW-0560">Oxidoreductase</keyword>
<evidence type="ECO:0000256" key="9">
    <source>
        <dbReference type="RuleBase" id="RU362060"/>
    </source>
</evidence>
<accession>A0ABP1BZU8</accession>
<evidence type="ECO:0000256" key="8">
    <source>
        <dbReference type="ARBA" id="ARBA00023157"/>
    </source>
</evidence>
<evidence type="ECO:0000256" key="6">
    <source>
        <dbReference type="ARBA" id="ARBA00023002"/>
    </source>
</evidence>
<feature type="region of interest" description="Disordered" evidence="10">
    <location>
        <begin position="1"/>
        <end position="30"/>
    </location>
</feature>
<protein>
    <recommendedName>
        <fullName evidence="9">Peroxidase</fullName>
        <ecNumber evidence="9">1.11.1.7</ecNumber>
    </recommendedName>
</protein>
<dbReference type="InterPro" id="IPR019793">
    <property type="entry name" value="Peroxidases_heam-ligand_BS"/>
</dbReference>
<evidence type="ECO:0000256" key="3">
    <source>
        <dbReference type="ARBA" id="ARBA00022559"/>
    </source>
</evidence>
<comment type="subcellular location">
    <subcellularLocation>
        <location evidence="9">Secreted</location>
    </subcellularLocation>
</comment>
<gene>
    <name evidence="12" type="ORF">CSSPJE1EN2_LOCUS23090</name>
</gene>
<comment type="catalytic activity">
    <reaction evidence="1 9">
        <text>2 a phenolic donor + H2O2 = 2 a phenolic radical donor + 2 H2O</text>
        <dbReference type="Rhea" id="RHEA:56136"/>
        <dbReference type="ChEBI" id="CHEBI:15377"/>
        <dbReference type="ChEBI" id="CHEBI:16240"/>
        <dbReference type="ChEBI" id="CHEBI:139520"/>
        <dbReference type="ChEBI" id="CHEBI:139521"/>
        <dbReference type="EC" id="1.11.1.7"/>
    </reaction>
</comment>
<dbReference type="PANTHER" id="PTHR31517">
    <property type="match status" value="1"/>
</dbReference>
<dbReference type="PROSITE" id="PS00436">
    <property type="entry name" value="PEROXIDASE_2"/>
    <property type="match status" value="1"/>
</dbReference>
<evidence type="ECO:0000256" key="2">
    <source>
        <dbReference type="ARBA" id="ARBA00006873"/>
    </source>
</evidence>
<dbReference type="Pfam" id="PF00141">
    <property type="entry name" value="peroxidase"/>
    <property type="match status" value="1"/>
</dbReference>
<evidence type="ECO:0000256" key="1">
    <source>
        <dbReference type="ARBA" id="ARBA00000189"/>
    </source>
</evidence>
<keyword evidence="8" id="KW-1015">Disulfide bond</keyword>
<feature type="domain" description="Plant heme peroxidase family profile" evidence="11">
    <location>
        <begin position="79"/>
        <end position="378"/>
    </location>
</feature>
<dbReference type="Gene3D" id="1.10.520.10">
    <property type="match status" value="1"/>
</dbReference>
<keyword evidence="9" id="KW-0376">Hydrogen peroxide</keyword>
<comment type="function">
    <text evidence="9">Removal of H(2)O(2), oxidation of toxic reductants, biosynthesis and degradation of lignin, suberization, auxin catabolism, response to environmental stresses such as wounding, pathogen attack and oxidative stress.</text>
</comment>
<comment type="similarity">
    <text evidence="2">Belongs to the peroxidase family. Ascorbate peroxidase subfamily.</text>
</comment>
<comment type="cofactor">
    <cofactor evidence="9">
        <name>heme b</name>
        <dbReference type="ChEBI" id="CHEBI:60344"/>
    </cofactor>
    <text evidence="9">Binds 1 heme b (iron(II)-protoporphyrin IX) group per subunit.</text>
</comment>
<dbReference type="CDD" id="cd00693">
    <property type="entry name" value="secretory_peroxidase"/>
    <property type="match status" value="1"/>
</dbReference>